<dbReference type="SUPFAM" id="SSF56801">
    <property type="entry name" value="Acetyl-CoA synthetase-like"/>
    <property type="match status" value="3"/>
</dbReference>
<dbReference type="CDD" id="cd05930">
    <property type="entry name" value="A_NRPS"/>
    <property type="match status" value="1"/>
</dbReference>
<dbReference type="CDD" id="cd12117">
    <property type="entry name" value="A_NRPS_Srf_like"/>
    <property type="match status" value="1"/>
</dbReference>
<sequence>MAPALFEQSLRRMVQDTDTLRLRISDTAQGPVQYLERDPVWTMSFIDFGDEADPAEAAEAWMRRDIAVRHDVSGEAPFSYALLRLAADRYLWYGRYHHICIDGFGLAMIARRVAEIYSALAAGRPVEPAGFLSCLEPLAADRSYQLSSGYELDRSYWRNYLEDRPEAATISGKLPARSSRFLRSVEWVSRSTIESLRTRGGGRSAGLASSIMAAAAVYLHRLAGVNDAVLGMAVSGRTTDEMRRVVALCSNAVPFRSTVSLHETLGDLLRRTANDLREASAHQRYRLEDLRNDCGLRPSDPGIYGTIVNVMPFRYDFTFAGSKCRARNIGNWSVDDLQIAVYDRRDDSDVCIEFIGNPEHYTAAALGEYQRNFLGLLEQIAIADDAAPLHRIEMLLPSARRQVMDDFNATYRDLPQATLAELFELQVRRHPLAPALVFERETLTYSELNARANRLAHLLIGRRVGPESLVGICLARSVDMVVAILAALKAGAAYLPLDSNYPAARLLQMVKDAKPALVLTSSEQQSQLPVDVPRMVLNAPETEVLLVDPSVADRVDVNRVDVNPVDEDRCAPLRCEHPAYVIYTSGSTGVPKGVVVTHAGISSLAELRVGSLGLNSDSRVLQFASLNFDASLWEMVMAFTSGGTLVVPAENARAGDALRRLLIAEKITHALLPPVVLSTLEDAANIPLECLIVGGDACSSAVAALWSSGRRMINAYGPTESTVCATISEPLSGKQTPPIGKPVWNTRVYLLDKALQPVPIGIAGELYIAGAGLARGYLNRPGLTADRFVADPHSLAPGGRMYRTGDMARWGSDGVLEFAGRADQQLKIRGFRIEPGEIEAALLGHDRVREALVVAGENSGQLLAYVIARQEDAERRSAGLSHVTRWRELYESTYADGVDVGGDFDITGWLSSYTGKPIPPREMQIWVDETVVRLKRLNPSRVVEVGCGTGLLLTRLAGDCQSYTGLDFSAEALAKVGRYLVTRPDLEHVELRQGMAHDLSFLEDDSVDLLILNSIVQYFPDAGYLLDVLREAERVTRRGGHIFVGDVRSLPLLGAYHASVQMHKAAVTTSLPDLRQRVTYQQRHENELVLDPQLFRELARRSTKLGRVDASLKAGAYENELSRFRYDVTINVGDRKEEIEEPHLWVRWDAGGDWREAVESLLSSEPAESAGLRGVPDGRVAGAVEAARSLLSANSGLGTAGKLRTLCANLPGEDPDAVIQFADQLCVDLSWRGFEKSGIYDAVFRPQWNPAERLPVAERSFYRQFANAPSQAAVEGELGRELQGYLQERLPDYMVPSTVVVLPAWPVTPNGKLDHKALPIPGAAERMGGEGKDYREPRTQAEKILCQLFAEMLSLDHVGLDDNFFRLGGDSILSIQLVGRARRAGLEFSPRDVFQQPTVESLALTARELTALELAAAEREANARAAERMSGTPADEPKNQRSGDHSLSGFDLVALTQEQLEELKDAYSDIEEVLPLSSLQEGFLFRALYDESGPDVYTVQFALELEGPLDAMGMRRAAEALVDRHSNLRAVIAHGGLPHPVQVIPRGVPLAWREIEWPEKSGVNGFLDSDRSVRLDVREQLLRFTLVKMAAERWLLVLTHHHLLLDGWSMPLLFGELMSLYANGGDARALPQVRPYRVYFEWLAKQDRPAALNVWQEYLAGLASPTKVASGISSKSSPMRWEKELPLELTARLQETARDRGLTLNTILQGLWAVLLGRLTGADDIVFGIVVSGRPAELAGVEQMVGMFLNALPLRAKLRPGDSLSALCAEIQTKQGDLLGHQHLGLAEIQRAAGLADLFDTLVVFENYPESTTTFAQEAAGVRVVGVEISSANHHPLSLTVVPGQQLYLRVDFDAAHFGERRGQAIAEQFVRLLEGAAEDPDRALWQLESLGSDEQRQLDGFHGATHSISRKTLPELFEAQVALTPDSVAVVYGEDRLTYRELNTRANRLANYLIGRGIGPESLVGLCIDRSFTMLAAMLGVLKAGAAYLPLDPDYPVARLAYMLEDAAPVCVLSVRALRSKLPDIAVRIDLDAPEMETVLARELTHNPSNSDRTALLLQQHPAYVLYTSGSSGRPKGVVGTTRGVVNRLEWEWREHPFQASDVCCNRTTLGFVDHLAEIFAPLFRGVPLVMLSHEQVHDVEKFVDLLIRERVTRIILVPSLIEAILQQDAEKLHQLRVDHWGSSGEALNIRLAEDFYAKFPAATLYNLYGSTEVSADATVATIPRNMLAESGPAMVSIGPAISNCRVYILDSSLSRVSIGIAGELYVAGAGVARGYLRRPGLTAERFVANPHASEPGDRMYRTGDLARWRQDGEIEYLGRADDQVKIRGIRLELGEVESILLADPAVFQAAVAVGEDSTGQHLVAYVVAAPGGTPDTEALRNAIAERLPDYMVPAGILILDSLPRTPNLKLDRRALPAPVWKTGSYRAARTPEEQVLCDVFAEVLKLPRVGIDDNFFHLGGHSLLATQVASRIRRALRVDLPVRTVFEAPTVAQLADRLRDQRPAGKPLLRQTRPLLIPLSFAQQRLWFIDQLQGDSPEYNMPDSIRMRGDLNLSALERAIRCIEERHEVLRTCFAMVDGVPAQVIWPLPRVRIALEDLSTLDGEVKDRTLAAALRKERTEPFNLASGPLLRVRLLKLSERDHVLLRSFHHIVFDGWSIGVFNRELAVLYEAFCAGKQNPLPPLAMQFADFALWEQKRLDAAAEQSGLDYWKRQLAGIPERLELPSALRTPETPLLEAGKVHIFVPSGLTAQLENFSRDHQSTLFMTLLSAFFAVMSRYSGQEDIVVGSPIANRRDTHVEQMIGFFVNSLAMRVRVNPAESFTDLLASVRNMTLDSYQHQDIPFERVVDHLSIERSLSHTPVFQVVFALQSAPGDPMRLEGLELERIVPDSLGARYDLEVHALEREGGLDLFWLYKRDRLDLRLIEQMTRHLVALLEAVPHSADLVPSRLQILSETERRELLEQFNGARREKPQGTLAGLFERHAREHPDAPAVTCGTQRLTYRELNARANRVAHHLRHLGLKRGDAAAIRMERGPEMIVAMLGIIKAGGAYVPLDLAYPNSRLMWMISECEAELLLTTSDLAALSGSDAKPVFVDEMFVDEIGTARAADENASEAMGLSDLAYVMFTSGSTGKPKGVGITQGGVIRLVQDCGYLEWLPGDRIAQVANASFDAAPFEIWGALLSGGSLTILSRETTLSPPALARALREHRIDTMLLTTALFNEMAREAPASFTELKTLFLGGDVADPHCVREVVAANPRCRVINAYGPTENTTLATWHDVKSVADEELSVPIGRAVGNTQLYVLDEVLNLVPVGVTAELYVSGAGLARGYLNRAGLTASSFVANPYAEEAGSRMYRTGDRARWSSEGTLEFVGRVDDQVKLRGFRVEPGEVEAVLKGHAQVQDALVKVHQEGERKQLVGYFIARSRRALEEDLELSLHDYLRQRLPEYMVPSVLLPLAAWPLTPNGKIDRGALPSPENAETRQDNYRAPRTPDEQTLCELFAGVLGLKRVGLDDGFFELGGHSLMATQLVSRIRTALGLEVSLRDIFLSGTVSRLSVICQALRSESAPQSELLTPQDQNAEEHELEERYL</sequence>
<protein>
    <submittedName>
        <fullName evidence="7">Pristinamycin I synthase-3/4</fullName>
    </submittedName>
</protein>
<dbReference type="GO" id="GO:0008757">
    <property type="term" value="F:S-adenosylmethionine-dependent methyltransferase activity"/>
    <property type="evidence" value="ECO:0007669"/>
    <property type="project" value="InterPro"/>
</dbReference>
<organism evidence="7 8">
    <name type="scientific">Silvibacterium bohemicum</name>
    <dbReference type="NCBI Taxonomy" id="1577686"/>
    <lineage>
        <taxon>Bacteria</taxon>
        <taxon>Pseudomonadati</taxon>
        <taxon>Acidobacteriota</taxon>
        <taxon>Terriglobia</taxon>
        <taxon>Terriglobales</taxon>
        <taxon>Acidobacteriaceae</taxon>
        <taxon>Silvibacterium</taxon>
    </lineage>
</organism>
<feature type="compositionally biased region" description="Basic and acidic residues" evidence="5">
    <location>
        <begin position="1435"/>
        <end position="1444"/>
    </location>
</feature>
<dbReference type="FunFam" id="1.10.1200.10:FF:000005">
    <property type="entry name" value="Nonribosomal peptide synthetase 1"/>
    <property type="match status" value="2"/>
</dbReference>
<evidence type="ECO:0000256" key="4">
    <source>
        <dbReference type="ARBA" id="ARBA00022553"/>
    </source>
</evidence>
<feature type="domain" description="Carrier" evidence="6">
    <location>
        <begin position="2429"/>
        <end position="2504"/>
    </location>
</feature>
<comment type="similarity">
    <text evidence="2">Belongs to the ATP-dependent AMP-binding enzyme family.</text>
</comment>
<keyword evidence="4" id="KW-0597">Phosphoprotein</keyword>
<dbReference type="FunFam" id="3.40.50.980:FF:000001">
    <property type="entry name" value="Non-ribosomal peptide synthetase"/>
    <property type="match status" value="3"/>
</dbReference>
<dbReference type="Gene3D" id="3.40.50.1820">
    <property type="entry name" value="alpha/beta hydrolase"/>
    <property type="match status" value="2"/>
</dbReference>
<dbReference type="Pfam" id="PF00501">
    <property type="entry name" value="AMP-binding"/>
    <property type="match status" value="3"/>
</dbReference>
<feature type="region of interest" description="Disordered" evidence="5">
    <location>
        <begin position="1422"/>
        <end position="1444"/>
    </location>
</feature>
<dbReference type="PANTHER" id="PTHR45527:SF1">
    <property type="entry name" value="FATTY ACID SYNTHASE"/>
    <property type="match status" value="1"/>
</dbReference>
<dbReference type="GO" id="GO:0072330">
    <property type="term" value="P:monocarboxylic acid biosynthetic process"/>
    <property type="evidence" value="ECO:0007669"/>
    <property type="project" value="UniProtKB-ARBA"/>
</dbReference>
<dbReference type="InterPro" id="IPR036736">
    <property type="entry name" value="ACP-like_sf"/>
</dbReference>
<evidence type="ECO:0000259" key="6">
    <source>
        <dbReference type="PROSITE" id="PS50075"/>
    </source>
</evidence>
<dbReference type="PROSITE" id="PS00455">
    <property type="entry name" value="AMP_BINDING"/>
    <property type="match status" value="3"/>
</dbReference>
<dbReference type="GO" id="GO:0044550">
    <property type="term" value="P:secondary metabolite biosynthetic process"/>
    <property type="evidence" value="ECO:0007669"/>
    <property type="project" value="UniProtKB-ARBA"/>
</dbReference>
<evidence type="ECO:0000256" key="3">
    <source>
        <dbReference type="ARBA" id="ARBA00022450"/>
    </source>
</evidence>
<dbReference type="NCBIfam" id="TIGR01733">
    <property type="entry name" value="AA-adenyl-dom"/>
    <property type="match status" value="3"/>
</dbReference>
<dbReference type="InterPro" id="IPR045851">
    <property type="entry name" value="AMP-bd_C_sf"/>
</dbReference>
<dbReference type="EMBL" id="JACHEK010000006">
    <property type="protein sequence ID" value="MBB6145124.1"/>
    <property type="molecule type" value="Genomic_DNA"/>
</dbReference>
<dbReference type="Proteomes" id="UP000538666">
    <property type="component" value="Unassembled WGS sequence"/>
</dbReference>
<dbReference type="Gene3D" id="3.30.559.30">
    <property type="entry name" value="Nonribosomal peptide synthetase, condensation domain"/>
    <property type="match status" value="3"/>
</dbReference>
<evidence type="ECO:0000313" key="8">
    <source>
        <dbReference type="Proteomes" id="UP000538666"/>
    </source>
</evidence>
<dbReference type="InterPro" id="IPR006162">
    <property type="entry name" value="Ppantetheine_attach_site"/>
</dbReference>
<feature type="compositionally biased region" description="Basic and acidic residues" evidence="5">
    <location>
        <begin position="3480"/>
        <end position="3491"/>
    </location>
</feature>
<dbReference type="Gene3D" id="1.10.1200.10">
    <property type="entry name" value="ACP-like"/>
    <property type="match status" value="1"/>
</dbReference>
<dbReference type="InterPro" id="IPR020806">
    <property type="entry name" value="PKS_PP-bd"/>
</dbReference>
<dbReference type="Gene3D" id="3.30.559.10">
    <property type="entry name" value="Chloramphenicol acetyltransferase-like domain"/>
    <property type="match status" value="3"/>
</dbReference>
<dbReference type="GO" id="GO:0031177">
    <property type="term" value="F:phosphopantetheine binding"/>
    <property type="evidence" value="ECO:0007669"/>
    <property type="project" value="InterPro"/>
</dbReference>
<dbReference type="SMART" id="SM00823">
    <property type="entry name" value="PKS_PP"/>
    <property type="match status" value="3"/>
</dbReference>
<dbReference type="InterPro" id="IPR001242">
    <property type="entry name" value="Condensation_dom"/>
</dbReference>
<comment type="caution">
    <text evidence="7">The sequence shown here is derived from an EMBL/GenBank/DDBJ whole genome shotgun (WGS) entry which is preliminary data.</text>
</comment>
<dbReference type="CDD" id="cd19531">
    <property type="entry name" value="LCL_NRPS-like"/>
    <property type="match status" value="1"/>
</dbReference>
<dbReference type="Pfam" id="PF08241">
    <property type="entry name" value="Methyltransf_11"/>
    <property type="match status" value="1"/>
</dbReference>
<dbReference type="NCBIfam" id="NF003417">
    <property type="entry name" value="PRK04813.1"/>
    <property type="match status" value="4"/>
</dbReference>
<feature type="region of interest" description="Disordered" evidence="5">
    <location>
        <begin position="3569"/>
        <end position="3591"/>
    </location>
</feature>
<dbReference type="InterPro" id="IPR010071">
    <property type="entry name" value="AA_adenyl_dom"/>
</dbReference>
<gene>
    <name evidence="7" type="ORF">HNQ77_003082</name>
</gene>
<dbReference type="InterPro" id="IPR029063">
    <property type="entry name" value="SAM-dependent_MTases_sf"/>
</dbReference>
<dbReference type="Gene3D" id="3.30.300.30">
    <property type="match status" value="4"/>
</dbReference>
<dbReference type="Gene3D" id="3.40.50.980">
    <property type="match status" value="6"/>
</dbReference>
<dbReference type="InterPro" id="IPR013216">
    <property type="entry name" value="Methyltransf_11"/>
</dbReference>
<dbReference type="Gene3D" id="3.40.50.150">
    <property type="entry name" value="Vaccinia Virus protein VP39"/>
    <property type="match status" value="1"/>
</dbReference>
<dbReference type="FunFam" id="2.30.38.10:FF:000001">
    <property type="entry name" value="Non-ribosomal peptide synthetase PvdI"/>
    <property type="match status" value="2"/>
</dbReference>
<dbReference type="SUPFAM" id="SSF52777">
    <property type="entry name" value="CoA-dependent acyltransferases"/>
    <property type="match status" value="6"/>
</dbReference>
<comment type="cofactor">
    <cofactor evidence="1">
        <name>pantetheine 4'-phosphate</name>
        <dbReference type="ChEBI" id="CHEBI:47942"/>
    </cofactor>
</comment>
<dbReference type="FunFam" id="3.30.559.10:FF:000012">
    <property type="entry name" value="Non-ribosomal peptide synthetase"/>
    <property type="match status" value="1"/>
</dbReference>
<dbReference type="FunFam" id="3.40.50.12780:FF:000012">
    <property type="entry name" value="Non-ribosomal peptide synthetase"/>
    <property type="match status" value="2"/>
</dbReference>
<dbReference type="InterPro" id="IPR029058">
    <property type="entry name" value="AB_hydrolase_fold"/>
</dbReference>
<dbReference type="PROSITE" id="PS50075">
    <property type="entry name" value="CARRIER"/>
    <property type="match status" value="3"/>
</dbReference>
<dbReference type="FunFam" id="3.30.300.30:FF:000010">
    <property type="entry name" value="Enterobactin synthetase component F"/>
    <property type="match status" value="1"/>
</dbReference>
<evidence type="ECO:0000313" key="7">
    <source>
        <dbReference type="EMBL" id="MBB6145124.1"/>
    </source>
</evidence>
<dbReference type="SUPFAM" id="SSF53335">
    <property type="entry name" value="S-adenosyl-L-methionine-dependent methyltransferases"/>
    <property type="match status" value="1"/>
</dbReference>
<dbReference type="FunFam" id="1.10.1200.10:FF:000016">
    <property type="entry name" value="Non-ribosomal peptide synthase"/>
    <property type="match status" value="1"/>
</dbReference>
<accession>A0A841K4E3</accession>
<dbReference type="SUPFAM" id="SSF47336">
    <property type="entry name" value="ACP-like"/>
    <property type="match status" value="3"/>
</dbReference>
<feature type="compositionally biased region" description="Polar residues" evidence="5">
    <location>
        <begin position="3569"/>
        <end position="3579"/>
    </location>
</feature>
<dbReference type="InterPro" id="IPR025110">
    <property type="entry name" value="AMP-bd_C"/>
</dbReference>
<dbReference type="InterPro" id="IPR023213">
    <property type="entry name" value="CAT-like_dom_sf"/>
</dbReference>
<feature type="region of interest" description="Disordered" evidence="5">
    <location>
        <begin position="3470"/>
        <end position="3491"/>
    </location>
</feature>
<keyword evidence="3" id="KW-0596">Phosphopantetheine</keyword>
<evidence type="ECO:0000256" key="2">
    <source>
        <dbReference type="ARBA" id="ARBA00006432"/>
    </source>
</evidence>
<feature type="compositionally biased region" description="Basic and acidic residues" evidence="5">
    <location>
        <begin position="3581"/>
        <end position="3591"/>
    </location>
</feature>
<dbReference type="InterPro" id="IPR009081">
    <property type="entry name" value="PP-bd_ACP"/>
</dbReference>
<proteinExistence type="inferred from homology"/>
<dbReference type="InterPro" id="IPR020845">
    <property type="entry name" value="AMP-binding_CS"/>
</dbReference>
<dbReference type="Gene3D" id="2.30.38.10">
    <property type="entry name" value="Luciferase, Domain 3"/>
    <property type="match status" value="3"/>
</dbReference>
<dbReference type="GO" id="GO:0043041">
    <property type="term" value="P:amino acid activation for nonribosomal peptide biosynthetic process"/>
    <property type="evidence" value="ECO:0007669"/>
    <property type="project" value="TreeGrafter"/>
</dbReference>
<keyword evidence="8" id="KW-1185">Reference proteome</keyword>
<feature type="domain" description="Carrier" evidence="6">
    <location>
        <begin position="1336"/>
        <end position="1410"/>
    </location>
</feature>
<dbReference type="Pfam" id="PF00550">
    <property type="entry name" value="PP-binding"/>
    <property type="match status" value="3"/>
</dbReference>
<dbReference type="InterPro" id="IPR000873">
    <property type="entry name" value="AMP-dep_synth/lig_dom"/>
</dbReference>
<dbReference type="PROSITE" id="PS00012">
    <property type="entry name" value="PHOSPHOPANTETHEINE"/>
    <property type="match status" value="3"/>
</dbReference>
<dbReference type="GO" id="GO:0005737">
    <property type="term" value="C:cytoplasm"/>
    <property type="evidence" value="ECO:0007669"/>
    <property type="project" value="TreeGrafter"/>
</dbReference>
<dbReference type="Pfam" id="PF00668">
    <property type="entry name" value="Condensation"/>
    <property type="match status" value="3"/>
</dbReference>
<dbReference type="CDD" id="cd02440">
    <property type="entry name" value="AdoMet_MTases"/>
    <property type="match status" value="1"/>
</dbReference>
<dbReference type="Pfam" id="PF13193">
    <property type="entry name" value="AMP-binding_C"/>
    <property type="match status" value="2"/>
</dbReference>
<name>A0A841K4E3_9BACT</name>
<reference evidence="7 8" key="1">
    <citation type="submission" date="2020-08" db="EMBL/GenBank/DDBJ databases">
        <title>Genomic Encyclopedia of Type Strains, Phase IV (KMG-IV): sequencing the most valuable type-strain genomes for metagenomic binning, comparative biology and taxonomic classification.</title>
        <authorList>
            <person name="Goeker M."/>
        </authorList>
    </citation>
    <scope>NUCLEOTIDE SEQUENCE [LARGE SCALE GENOMIC DNA]</scope>
    <source>
        <strain evidence="7 8">DSM 103733</strain>
    </source>
</reference>
<feature type="domain" description="Carrier" evidence="6">
    <location>
        <begin position="3489"/>
        <end position="3564"/>
    </location>
</feature>
<dbReference type="PANTHER" id="PTHR45527">
    <property type="entry name" value="NONRIBOSOMAL PEPTIDE SYNTHETASE"/>
    <property type="match status" value="1"/>
</dbReference>
<evidence type="ECO:0000256" key="5">
    <source>
        <dbReference type="SAM" id="MobiDB-lite"/>
    </source>
</evidence>
<evidence type="ECO:0000256" key="1">
    <source>
        <dbReference type="ARBA" id="ARBA00001957"/>
    </source>
</evidence>